<evidence type="ECO:0000313" key="2">
    <source>
        <dbReference type="EMBL" id="RXH30981.1"/>
    </source>
</evidence>
<dbReference type="AlphaFoldDB" id="A0A4Q0S9Y2"/>
<keyword evidence="1" id="KW-1133">Transmembrane helix</keyword>
<accession>A0A4Q0S9Y2</accession>
<feature type="transmembrane region" description="Helical" evidence="1">
    <location>
        <begin position="127"/>
        <end position="147"/>
    </location>
</feature>
<keyword evidence="1" id="KW-0812">Transmembrane</keyword>
<feature type="transmembrane region" description="Helical" evidence="1">
    <location>
        <begin position="94"/>
        <end position="115"/>
    </location>
</feature>
<gene>
    <name evidence="2" type="ORF">XH99_11345</name>
</gene>
<comment type="caution">
    <text evidence="2">The sequence shown here is derived from an EMBL/GenBank/DDBJ whole genome shotgun (WGS) entry which is preliminary data.</text>
</comment>
<feature type="transmembrane region" description="Helical" evidence="1">
    <location>
        <begin position="64"/>
        <end position="82"/>
    </location>
</feature>
<feature type="transmembrane region" description="Helical" evidence="1">
    <location>
        <begin position="246"/>
        <end position="271"/>
    </location>
</feature>
<dbReference type="EMBL" id="LBJQ01000062">
    <property type="protein sequence ID" value="RXH30981.1"/>
    <property type="molecule type" value="Genomic_DNA"/>
</dbReference>
<feature type="transmembrane region" description="Helical" evidence="1">
    <location>
        <begin position="168"/>
        <end position="186"/>
    </location>
</feature>
<feature type="transmembrane region" description="Helical" evidence="1">
    <location>
        <begin position="342"/>
        <end position="366"/>
    </location>
</feature>
<sequence length="378" mass="41944">MQMLIGYVLFCSTPFAHGRLIFTGADTREYRFIPITSALFLMQAALLIFISLAVHALGDPNGTAYALLHTPTVCSIVLYLASEHFITTARSVDNSYYLGMAGAIRLLSAAALFGIGTIFKSTNFDQFLLSISAASLIISFLGLLIFADKYQLVRELRKLWSSAQGFRETATFALHFSFLPLCAWIQNLSGRLIVSTAEAAAPGYTIYSFAATNASIVTLVVFDSMRSTLYNVRSSQHINYRWIRTFRLTALVNLAAFFLYGCFVVLAVYYYTSAYNIPFDPRWHALLSLSIALTYFSGISEWLCISVGQLRILNFAMGASTIFFAAYLFVEQMLRLNDLSTGLIVSSILSNLIFALICIIGNWTIVTRLLAPRGDLQS</sequence>
<proteinExistence type="predicted"/>
<evidence type="ECO:0000313" key="3">
    <source>
        <dbReference type="Proteomes" id="UP000289546"/>
    </source>
</evidence>
<feature type="transmembrane region" description="Helical" evidence="1">
    <location>
        <begin position="38"/>
        <end position="58"/>
    </location>
</feature>
<evidence type="ECO:0000256" key="1">
    <source>
        <dbReference type="SAM" id="Phobius"/>
    </source>
</evidence>
<dbReference type="Proteomes" id="UP000289546">
    <property type="component" value="Unassembled WGS sequence"/>
</dbReference>
<feature type="transmembrane region" description="Helical" evidence="1">
    <location>
        <begin position="283"/>
        <end position="305"/>
    </location>
</feature>
<protein>
    <submittedName>
        <fullName evidence="2">Uncharacterized protein</fullName>
    </submittedName>
</protein>
<feature type="transmembrane region" description="Helical" evidence="1">
    <location>
        <begin position="206"/>
        <end position="225"/>
    </location>
</feature>
<keyword evidence="3" id="KW-1185">Reference proteome</keyword>
<feature type="transmembrane region" description="Helical" evidence="1">
    <location>
        <begin position="312"/>
        <end position="330"/>
    </location>
</feature>
<organism evidence="2 3">
    <name type="scientific">Bradyrhizobium nanningense</name>
    <dbReference type="NCBI Taxonomy" id="1325118"/>
    <lineage>
        <taxon>Bacteria</taxon>
        <taxon>Pseudomonadati</taxon>
        <taxon>Pseudomonadota</taxon>
        <taxon>Alphaproteobacteria</taxon>
        <taxon>Hyphomicrobiales</taxon>
        <taxon>Nitrobacteraceae</taxon>
        <taxon>Bradyrhizobium</taxon>
    </lineage>
</organism>
<keyword evidence="1" id="KW-0472">Membrane</keyword>
<name>A0A4Q0S9Y2_9BRAD</name>
<reference evidence="2 3" key="1">
    <citation type="submission" date="2015-04" db="EMBL/GenBank/DDBJ databases">
        <title>Comparative genomics of rhizobia nodulating Arachis hypogaea in China.</title>
        <authorList>
            <person name="Li Y."/>
        </authorList>
    </citation>
    <scope>NUCLEOTIDE SEQUENCE [LARGE SCALE GENOMIC DNA]</scope>
    <source>
        <strain evidence="2 3">CCBAU 51757</strain>
    </source>
</reference>